<dbReference type="EMBL" id="JAUDEN010000007">
    <property type="protein sequence ID" value="MDM8324707.1"/>
    <property type="molecule type" value="Genomic_DNA"/>
</dbReference>
<feature type="coiled-coil region" evidence="1">
    <location>
        <begin position="10"/>
        <end position="41"/>
    </location>
</feature>
<keyword evidence="3" id="KW-1185">Reference proteome</keyword>
<evidence type="ECO:0000313" key="2">
    <source>
        <dbReference type="EMBL" id="MDM8324707.1"/>
    </source>
</evidence>
<sequence length="590" mass="68207">MLSNTDISKLKELYESLDRLKEAGEDVVAEIRKEINNIELQYLKENVFPEMMKTLSRKISWLRCSVDMSLQFDGEKQLDYSFCKSGSTVFVRDKYECGSQDDSIIEMQKTDATYSAIISLKPTSASATDAIVRIVEYSDKAIAVYGDTMRYSEKFKEIGGYFNDRLREGAGWIFSKKHELEVRNFIKDKMTDVYTENLSPSNIVVVPAKYELEQSIAVKNIKCTLEGFRTFLSMIKNNHGRSYSPSTVNVYCTATRSNYMRNKILKYHHSGYLYNLTDLRILSQLYDDVQADFEAKRTNSGSPQTIRLYIQFIETYFSDKKETDVEPILKAEMVSPTEPIKETDTQTRAPWIVINSISFNDYIISNGNSTEKFIEFINIVGPKLVYQMKIPFRGGYLVDKTRNLKYITFCKPLNGGYWLNTHSSTTNKIELMKQIGEYLGTEVTFDIEEKDDNEPTATSSAHEIRHSNNMAATGRAKYSLNGGEPQNKRRTVHSVVSLYMRFHPRVTWREMLDVFPKELQGSYGVINTVESIQYRIKKGFDDEKRYFLDPSSRFTTIDGVVFAVCHQWGNQFDKFRKYVEDKLGWMIEEV</sequence>
<accession>A0ABT7VEK9</accession>
<proteinExistence type="predicted"/>
<evidence type="ECO:0000256" key="1">
    <source>
        <dbReference type="SAM" id="Coils"/>
    </source>
</evidence>
<reference evidence="3" key="1">
    <citation type="submission" date="2023-07" db="EMBL/GenBank/DDBJ databases">
        <title>Identification and characterization of horizontal gene transfer across gut microbiota members of farm animals based on homology search.</title>
        <authorList>
            <person name="Schwarzerova J."/>
            <person name="Nykrynova M."/>
            <person name="Jureckova K."/>
            <person name="Cejkova D."/>
            <person name="Rychlik I."/>
        </authorList>
    </citation>
    <scope>NUCLEOTIDE SEQUENCE [LARGE SCALE GENOMIC DNA]</scope>
    <source>
        <strain evidence="3">109_WCHN</strain>
    </source>
</reference>
<evidence type="ECO:0000313" key="3">
    <source>
        <dbReference type="Proteomes" id="UP001169458"/>
    </source>
</evidence>
<gene>
    <name evidence="2" type="ORF">QUW60_05615</name>
</gene>
<comment type="caution">
    <text evidence="2">The sequence shown here is derived from an EMBL/GenBank/DDBJ whole genome shotgun (WGS) entry which is preliminary data.</text>
</comment>
<keyword evidence="1" id="KW-0175">Coiled coil</keyword>
<organism evidence="2 3">
    <name type="scientific">Bacteroides gallinaceum</name>
    <dbReference type="NCBI Taxonomy" id="1462571"/>
    <lineage>
        <taxon>Bacteria</taxon>
        <taxon>Pseudomonadati</taxon>
        <taxon>Bacteroidota</taxon>
        <taxon>Bacteroidia</taxon>
        <taxon>Bacteroidales</taxon>
        <taxon>Bacteroidaceae</taxon>
        <taxon>Bacteroides</taxon>
    </lineage>
</organism>
<protein>
    <submittedName>
        <fullName evidence="2">Uncharacterized protein</fullName>
    </submittedName>
</protein>
<name>A0ABT7VEK9_9BACE</name>
<dbReference type="Proteomes" id="UP001169458">
    <property type="component" value="Unassembled WGS sequence"/>
</dbReference>
<dbReference type="RefSeq" id="WP_289559054.1">
    <property type="nucleotide sequence ID" value="NZ_JAUDEN010000007.1"/>
</dbReference>